<gene>
    <name evidence="1" type="ORF">Scep_025884</name>
</gene>
<sequence length="145" mass="16893">MCGGFLIDKTPTLAREAINTMAKQSKQYGENSEPSKDSLSDTYKKLHDRIYELTTIMVELLLKDRLSTIQSYNELNHYNNEYPLKQQTKIEEANAIISQYDEFVYPNYNFNSYANYPQPNVGNNISNHGYQRYQMSKTPKENNIT</sequence>
<comment type="caution">
    <text evidence="1">The sequence shown here is derived from an EMBL/GenBank/DDBJ whole genome shotgun (WGS) entry which is preliminary data.</text>
</comment>
<protein>
    <submittedName>
        <fullName evidence="1">Uncharacterized protein</fullName>
    </submittedName>
</protein>
<proteinExistence type="predicted"/>
<name>A0AAP0ELL2_9MAGN</name>
<evidence type="ECO:0000313" key="2">
    <source>
        <dbReference type="Proteomes" id="UP001419268"/>
    </source>
</evidence>
<evidence type="ECO:0000313" key="1">
    <source>
        <dbReference type="EMBL" id="KAK9094415.1"/>
    </source>
</evidence>
<dbReference type="Proteomes" id="UP001419268">
    <property type="component" value="Unassembled WGS sequence"/>
</dbReference>
<dbReference type="AlphaFoldDB" id="A0AAP0ELL2"/>
<reference evidence="1 2" key="1">
    <citation type="submission" date="2024-01" db="EMBL/GenBank/DDBJ databases">
        <title>Genome assemblies of Stephania.</title>
        <authorList>
            <person name="Yang L."/>
        </authorList>
    </citation>
    <scope>NUCLEOTIDE SEQUENCE [LARGE SCALE GENOMIC DNA]</scope>
    <source>
        <strain evidence="1">JXDWG</strain>
        <tissue evidence="1">Leaf</tissue>
    </source>
</reference>
<organism evidence="1 2">
    <name type="scientific">Stephania cephalantha</name>
    <dbReference type="NCBI Taxonomy" id="152367"/>
    <lineage>
        <taxon>Eukaryota</taxon>
        <taxon>Viridiplantae</taxon>
        <taxon>Streptophyta</taxon>
        <taxon>Embryophyta</taxon>
        <taxon>Tracheophyta</taxon>
        <taxon>Spermatophyta</taxon>
        <taxon>Magnoliopsida</taxon>
        <taxon>Ranunculales</taxon>
        <taxon>Menispermaceae</taxon>
        <taxon>Menispermoideae</taxon>
        <taxon>Cissampelideae</taxon>
        <taxon>Stephania</taxon>
    </lineage>
</organism>
<accession>A0AAP0ELL2</accession>
<keyword evidence="2" id="KW-1185">Reference proteome</keyword>
<dbReference type="EMBL" id="JBBNAG010000011">
    <property type="protein sequence ID" value="KAK9094415.1"/>
    <property type="molecule type" value="Genomic_DNA"/>
</dbReference>